<name>A0ABR4A6L0_9LECA</name>
<protein>
    <submittedName>
        <fullName evidence="2">Uncharacterized protein</fullName>
    </submittedName>
</protein>
<gene>
    <name evidence="2" type="ORF">N7G274_007425</name>
</gene>
<proteinExistence type="predicted"/>
<feature type="region of interest" description="Disordered" evidence="1">
    <location>
        <begin position="242"/>
        <end position="343"/>
    </location>
</feature>
<accession>A0ABR4A6L0</accession>
<evidence type="ECO:0000256" key="1">
    <source>
        <dbReference type="SAM" id="MobiDB-lite"/>
    </source>
</evidence>
<comment type="caution">
    <text evidence="2">The sequence shown here is derived from an EMBL/GenBank/DDBJ whole genome shotgun (WGS) entry which is preliminary data.</text>
</comment>
<dbReference type="Proteomes" id="UP001590950">
    <property type="component" value="Unassembled WGS sequence"/>
</dbReference>
<reference evidence="2 3" key="1">
    <citation type="submission" date="2024-09" db="EMBL/GenBank/DDBJ databases">
        <title>Rethinking Asexuality: The Enigmatic Case of Functional Sexual Genes in Lepraria (Stereocaulaceae).</title>
        <authorList>
            <person name="Doellman M."/>
            <person name="Sun Y."/>
            <person name="Barcenas-Pena A."/>
            <person name="Lumbsch H.T."/>
            <person name="Grewe F."/>
        </authorList>
    </citation>
    <scope>NUCLEOTIDE SEQUENCE [LARGE SCALE GENOMIC DNA]</scope>
    <source>
        <strain evidence="2 3">Mercado 3170</strain>
    </source>
</reference>
<organism evidence="2 3">
    <name type="scientific">Stereocaulon virgatum</name>
    <dbReference type="NCBI Taxonomy" id="373712"/>
    <lineage>
        <taxon>Eukaryota</taxon>
        <taxon>Fungi</taxon>
        <taxon>Dikarya</taxon>
        <taxon>Ascomycota</taxon>
        <taxon>Pezizomycotina</taxon>
        <taxon>Lecanoromycetes</taxon>
        <taxon>OSLEUM clade</taxon>
        <taxon>Lecanoromycetidae</taxon>
        <taxon>Lecanorales</taxon>
        <taxon>Lecanorineae</taxon>
        <taxon>Stereocaulaceae</taxon>
        <taxon>Stereocaulon</taxon>
    </lineage>
</organism>
<evidence type="ECO:0000313" key="2">
    <source>
        <dbReference type="EMBL" id="KAL2040022.1"/>
    </source>
</evidence>
<feature type="compositionally biased region" description="Gly residues" evidence="1">
    <location>
        <begin position="313"/>
        <end position="323"/>
    </location>
</feature>
<sequence length="362" mass="40280">MRYYDDGDLTDGLQLASKHLPVDLVGGDYHVVWTYCNGKRRTLDWTAENVSLSEWDMSFKRNEGYDGRQFTVLLHFSSLDLEYILNYQDSVVNKLQLMNNNAPGEGAVESEAVLTFSAIRDEQGYPYLKCNFATNEHDPDGDMVNIEFVAKRTDTEGVRQLGLTKNEKLRLGYAVWDDGTFEPEDSDDEFIGQNPESLNRQLQRHIEASVKIHAKLVTMRNNVDKHVMNATNGMQQAMAQAFRSVSNPASSMQAAPTFERTASPPIARRRKTGLEDANEATTPPPKRRKAGPESTPISMEHEGAVVPRSGPGSRPGRGSGRGGRGGKRQKPEGSGRKRKSISSLANYLVELVRPDGLPEDVH</sequence>
<keyword evidence="3" id="KW-1185">Reference proteome</keyword>
<evidence type="ECO:0000313" key="3">
    <source>
        <dbReference type="Proteomes" id="UP001590950"/>
    </source>
</evidence>
<dbReference type="EMBL" id="JBEFKJ010000023">
    <property type="protein sequence ID" value="KAL2040022.1"/>
    <property type="molecule type" value="Genomic_DNA"/>
</dbReference>
<feature type="compositionally biased region" description="Polar residues" evidence="1">
    <location>
        <begin position="242"/>
        <end position="254"/>
    </location>
</feature>